<dbReference type="Proteomes" id="UP000095281">
    <property type="component" value="Unplaced"/>
</dbReference>
<sequence>MNGISFISLDVNNLPISSLKEIKFLIQIYSKLAINFAKLRELLKQFNSLEKSKEILLNESITLREHPDIFNRVKAKLHQKANNILEQLNIYSSQLLFIYSKLNDFTSNNFYYYQFIEEDILIIKNHTNRLKNLLDLFIMQLNEILPFLNKIIDPLLIQNLSKQLEPELSLSFEISGAKAFPSWSVQRAFERLKSFFT</sequence>
<keyword evidence="1" id="KW-1185">Reference proteome</keyword>
<evidence type="ECO:0000313" key="2">
    <source>
        <dbReference type="WBParaSite" id="MhA1_Contig1061.frz3.gene7"/>
    </source>
</evidence>
<organism evidence="1 2">
    <name type="scientific">Meloidogyne hapla</name>
    <name type="common">Root-knot nematode worm</name>
    <dbReference type="NCBI Taxonomy" id="6305"/>
    <lineage>
        <taxon>Eukaryota</taxon>
        <taxon>Metazoa</taxon>
        <taxon>Ecdysozoa</taxon>
        <taxon>Nematoda</taxon>
        <taxon>Chromadorea</taxon>
        <taxon>Rhabditida</taxon>
        <taxon>Tylenchina</taxon>
        <taxon>Tylenchomorpha</taxon>
        <taxon>Tylenchoidea</taxon>
        <taxon>Meloidogynidae</taxon>
        <taxon>Meloidogyninae</taxon>
        <taxon>Meloidogyne</taxon>
    </lineage>
</organism>
<protein>
    <submittedName>
        <fullName evidence="2">Uncharacterized protein</fullName>
    </submittedName>
</protein>
<proteinExistence type="predicted"/>
<evidence type="ECO:0000313" key="1">
    <source>
        <dbReference type="Proteomes" id="UP000095281"/>
    </source>
</evidence>
<accession>A0A1I8AYW6</accession>
<dbReference type="AlphaFoldDB" id="A0A1I8AYW6"/>
<name>A0A1I8AYW6_MELHA</name>
<reference evidence="2" key="1">
    <citation type="submission" date="2016-11" db="UniProtKB">
        <authorList>
            <consortium name="WormBaseParasite"/>
        </authorList>
    </citation>
    <scope>IDENTIFICATION</scope>
</reference>
<dbReference type="WBParaSite" id="MhA1_Contig1061.frz3.gene7">
    <property type="protein sequence ID" value="MhA1_Contig1061.frz3.gene7"/>
    <property type="gene ID" value="MhA1_Contig1061.frz3.gene7"/>
</dbReference>